<dbReference type="InterPro" id="IPR038071">
    <property type="entry name" value="UROD/MetE-like_sf"/>
</dbReference>
<dbReference type="AlphaFoldDB" id="A0AAC9MUA9"/>
<evidence type="ECO:0000313" key="4">
    <source>
        <dbReference type="Proteomes" id="UP000094598"/>
    </source>
</evidence>
<dbReference type="RefSeq" id="WP_069588870.1">
    <property type="nucleotide sequence ID" value="NZ_CP017019.1"/>
</dbReference>
<dbReference type="EMBL" id="VCDX01000003">
    <property type="protein sequence ID" value="TYL13674.1"/>
    <property type="molecule type" value="Genomic_DNA"/>
</dbReference>
<reference evidence="3 5" key="2">
    <citation type="submission" date="2019-05" db="EMBL/GenBank/DDBJ databases">
        <title>Genome sequence of Moorella thermoacetica ATCC 33924.</title>
        <authorList>
            <person name="Poehlein A."/>
            <person name="Bengelsdorf F.R."/>
            <person name="Duerre P."/>
            <person name="Daniel R."/>
        </authorList>
    </citation>
    <scope>NUCLEOTIDE SEQUENCE [LARGE SCALE GENOMIC DNA]</scope>
    <source>
        <strain evidence="3 5">ATCC 33924</strain>
    </source>
</reference>
<dbReference type="EMBL" id="CP017019">
    <property type="protein sequence ID" value="AOQ23489.1"/>
    <property type="molecule type" value="Genomic_DNA"/>
</dbReference>
<evidence type="ECO:0000313" key="2">
    <source>
        <dbReference type="EMBL" id="AOQ23489.1"/>
    </source>
</evidence>
<dbReference type="InterPro" id="IPR052024">
    <property type="entry name" value="Methanogen_methyltrans"/>
</dbReference>
<keyword evidence="2" id="KW-0456">Lyase</keyword>
<dbReference type="InterPro" id="IPR000257">
    <property type="entry name" value="Uroporphyrinogen_deCOase"/>
</dbReference>
<dbReference type="Gene3D" id="3.20.20.210">
    <property type="match status" value="1"/>
</dbReference>
<dbReference type="PANTHER" id="PTHR47099">
    <property type="entry name" value="METHYLCOBAMIDE:COM METHYLTRANSFERASE MTBA"/>
    <property type="match status" value="1"/>
</dbReference>
<dbReference type="Pfam" id="PF01208">
    <property type="entry name" value="URO-D"/>
    <property type="match status" value="1"/>
</dbReference>
<dbReference type="GO" id="GO:0004853">
    <property type="term" value="F:uroporphyrinogen decarboxylase activity"/>
    <property type="evidence" value="ECO:0007669"/>
    <property type="project" value="UniProtKB-EC"/>
</dbReference>
<proteinExistence type="predicted"/>
<dbReference type="SUPFAM" id="SSF51726">
    <property type="entry name" value="UROD/MetE-like"/>
    <property type="match status" value="1"/>
</dbReference>
<name>A0AAC9MUA9_NEOTH</name>
<dbReference type="Proteomes" id="UP000094598">
    <property type="component" value="Chromosome"/>
</dbReference>
<feature type="domain" description="Uroporphyrinogen decarboxylase (URO-D)" evidence="1">
    <location>
        <begin position="5"/>
        <end position="337"/>
    </location>
</feature>
<accession>A0AAC9MUA9</accession>
<sequence length="351" mass="37558">MNSLTRTLMTINLELPDRVPVDLHSFAVAAYSTGKPLGEVFKNGQLMAEAQLNLWERFRHDVILLENGTTAMAEAMGCQVAYPDDIPPKVVEPALKRLEDVDKLRLPDPGSDATLPQLLAATGRVVSEVGQEVFVMGRADQGPFSLAALLRGIDNFMLDLALGIRKELIHQLLEVCTQAIIRLALAQLEAGAHGTSIGDSLAGPSLISPAMYLEYALPYEKKVVEAVKAAGGIISLHICGDTTNIVDKMVESGAQILEIDEKTNLQKAKQVSQGKCCLLGQVSPTALRNETPAEVERLARRTIENAGAGGGLILGPGCAMAADTPLENIEALIRAARIYGQYQGEVEANAV</sequence>
<evidence type="ECO:0000259" key="1">
    <source>
        <dbReference type="Pfam" id="PF01208"/>
    </source>
</evidence>
<reference evidence="2 4" key="1">
    <citation type="submission" date="2016-08" db="EMBL/GenBank/DDBJ databases">
        <title>Moorella thermoacetica DSM 103132.</title>
        <authorList>
            <person name="Jendresen C.B."/>
            <person name="Redl S.M."/>
            <person name="Jensen T.O."/>
            <person name="Nielsen A.T."/>
        </authorList>
    </citation>
    <scope>NUCLEOTIDE SEQUENCE [LARGE SCALE GENOMIC DNA]</scope>
    <source>
        <strain evidence="2 4">DSM 103132</strain>
    </source>
</reference>
<organism evidence="2 4">
    <name type="scientific">Neomoorella thermoacetica</name>
    <name type="common">Clostridium thermoaceticum</name>
    <dbReference type="NCBI Taxonomy" id="1525"/>
    <lineage>
        <taxon>Bacteria</taxon>
        <taxon>Bacillati</taxon>
        <taxon>Bacillota</taxon>
        <taxon>Clostridia</taxon>
        <taxon>Neomoorellales</taxon>
        <taxon>Neomoorellaceae</taxon>
        <taxon>Neomoorella</taxon>
    </lineage>
</organism>
<dbReference type="GO" id="GO:0006779">
    <property type="term" value="P:porphyrin-containing compound biosynthetic process"/>
    <property type="evidence" value="ECO:0007669"/>
    <property type="project" value="InterPro"/>
</dbReference>
<dbReference type="EC" id="4.1.1.37" evidence="2"/>
<keyword evidence="5" id="KW-1185">Reference proteome</keyword>
<dbReference type="PANTHER" id="PTHR47099:SF1">
    <property type="entry name" value="METHYLCOBAMIDE:COM METHYLTRANSFERASE MTBA"/>
    <property type="match status" value="1"/>
</dbReference>
<dbReference type="CDD" id="cd03465">
    <property type="entry name" value="URO-D_like"/>
    <property type="match status" value="1"/>
</dbReference>
<dbReference type="Proteomes" id="UP000322283">
    <property type="component" value="Unassembled WGS sequence"/>
</dbReference>
<gene>
    <name evidence="2" type="primary">hemE_2</name>
    <name evidence="3" type="synonym">hemE_6</name>
    <name evidence="2" type="ORF">Maut_01035</name>
    <name evidence="3" type="ORF">MTAT_10700</name>
</gene>
<protein>
    <submittedName>
        <fullName evidence="2">Uroporphyrinogen decarboxylase</fullName>
        <ecNumber evidence="2">4.1.1.37</ecNumber>
    </submittedName>
</protein>
<evidence type="ECO:0000313" key="3">
    <source>
        <dbReference type="EMBL" id="TYL13674.1"/>
    </source>
</evidence>
<evidence type="ECO:0000313" key="5">
    <source>
        <dbReference type="Proteomes" id="UP000322283"/>
    </source>
</evidence>